<organism evidence="2 3">
    <name type="scientific">Deinococcus marmoris</name>
    <dbReference type="NCBI Taxonomy" id="249408"/>
    <lineage>
        <taxon>Bacteria</taxon>
        <taxon>Thermotogati</taxon>
        <taxon>Deinococcota</taxon>
        <taxon>Deinococci</taxon>
        <taxon>Deinococcales</taxon>
        <taxon>Deinococcaceae</taxon>
        <taxon>Deinococcus</taxon>
    </lineage>
</organism>
<dbReference type="RefSeq" id="WP_139323160.1">
    <property type="nucleotide sequence ID" value="NZ_MSTI01000161.1"/>
</dbReference>
<keyword evidence="3" id="KW-1185">Reference proteome</keyword>
<evidence type="ECO:0000313" key="2">
    <source>
        <dbReference type="EMBL" id="OLV15818.1"/>
    </source>
</evidence>
<evidence type="ECO:0000259" key="1">
    <source>
        <dbReference type="Pfam" id="PF02223"/>
    </source>
</evidence>
<feature type="domain" description="Thymidylate kinase-like" evidence="1">
    <location>
        <begin position="241"/>
        <end position="420"/>
    </location>
</feature>
<dbReference type="SUPFAM" id="SSF52540">
    <property type="entry name" value="P-loop containing nucleoside triphosphate hydrolases"/>
    <property type="match status" value="1"/>
</dbReference>
<reference evidence="2 3" key="1">
    <citation type="submission" date="2017-01" db="EMBL/GenBank/DDBJ databases">
        <title>Genome Analysis of Deinococcus marmoris KOPRI26562.</title>
        <authorList>
            <person name="Kim J.H."/>
            <person name="Oh H.-M."/>
        </authorList>
    </citation>
    <scope>NUCLEOTIDE SEQUENCE [LARGE SCALE GENOMIC DNA]</scope>
    <source>
        <strain evidence="2 3">KOPRI26562</strain>
    </source>
</reference>
<evidence type="ECO:0000313" key="3">
    <source>
        <dbReference type="Proteomes" id="UP000186607"/>
    </source>
</evidence>
<dbReference type="AlphaFoldDB" id="A0A1U7NSC1"/>
<sequence>MKKKYDTDEAFNIHILNILKDYEAIVLHGYEEYPERIKSDVDVIVTVEGLQKWNKALTQEDLEVVQHLEHEATGHFYVISADVGGEDRFVAIDLATDYRRNGRIFYSGEEFYGKRRFYKDFIPVAPTNLEFGYYLVKKVAKGILTNEHQEYLSRLWQRDPEGCRQQVARFFKGSEDAMVCSACQYNDWIHVTKYLNTLRTSLLTTPRTDQPADRLRYIQQNATRIARRISHPTGLVIAFLGPDGAGKSTIIAGISKDLQPVFRSVQHFHLTPLKRARPGGAGLDVTNPHGARAKSRWASLAQLGYWFASYTGGYAAVILPRKIRSSLIVFDRYYYDLLIDPKRYRFRGPSSLVHLVGKWIPKPDLTFVLDVPADVLQQRKQEVPFEESQRQREEYRKLAAELGAHIVDADRSVEEVVGNINGIILEYMERRVRRRFRSALFFRS</sequence>
<name>A0A1U7NSC1_9DEIO</name>
<protein>
    <recommendedName>
        <fullName evidence="1">Thymidylate kinase-like domain-containing protein</fullName>
    </recommendedName>
</protein>
<dbReference type="OrthoDB" id="2088152at2"/>
<dbReference type="Pfam" id="PF02223">
    <property type="entry name" value="Thymidylate_kin"/>
    <property type="match status" value="1"/>
</dbReference>
<dbReference type="STRING" id="249408.BOO71_0013753"/>
<dbReference type="EMBL" id="MSTI01000161">
    <property type="protein sequence ID" value="OLV15818.1"/>
    <property type="molecule type" value="Genomic_DNA"/>
</dbReference>
<dbReference type="Gene3D" id="3.40.50.300">
    <property type="entry name" value="P-loop containing nucleotide triphosphate hydrolases"/>
    <property type="match status" value="1"/>
</dbReference>
<dbReference type="Proteomes" id="UP000186607">
    <property type="component" value="Unassembled WGS sequence"/>
</dbReference>
<accession>A0A1U7NSC1</accession>
<gene>
    <name evidence="2" type="ORF">BOO71_0013753</name>
</gene>
<dbReference type="InterPro" id="IPR039430">
    <property type="entry name" value="Thymidylate_kin-like_dom"/>
</dbReference>
<comment type="caution">
    <text evidence="2">The sequence shown here is derived from an EMBL/GenBank/DDBJ whole genome shotgun (WGS) entry which is preliminary data.</text>
</comment>
<proteinExistence type="predicted"/>
<dbReference type="InterPro" id="IPR027417">
    <property type="entry name" value="P-loop_NTPase"/>
</dbReference>